<keyword evidence="11" id="KW-0007">Acetylation</keyword>
<evidence type="ECO:0000256" key="10">
    <source>
        <dbReference type="ARBA" id="ARBA00022786"/>
    </source>
</evidence>
<protein>
    <recommendedName>
        <fullName evidence="14">Ubiquitin conjugation factor E4 B</fullName>
        <ecNumber evidence="6">2.3.2.27</ecNumber>
    </recommendedName>
    <alternativeName>
        <fullName evidence="16">RING-type E3 ubiquitin transferase E4 B</fullName>
    </alternativeName>
    <alternativeName>
        <fullName evidence="15">Ubiquitin fusion degradation protein 2</fullName>
    </alternativeName>
</protein>
<feature type="region of interest" description="Disordered" evidence="17">
    <location>
        <begin position="91"/>
        <end position="112"/>
    </location>
</feature>
<accession>T1ISF9</accession>
<evidence type="ECO:0000313" key="20">
    <source>
        <dbReference type="Proteomes" id="UP000014500"/>
    </source>
</evidence>
<dbReference type="UniPathway" id="UPA00143"/>
<keyword evidence="10" id="KW-0833">Ubl conjugation pathway</keyword>
<dbReference type="GO" id="GO:0000209">
    <property type="term" value="P:protein polyubiquitination"/>
    <property type="evidence" value="ECO:0007669"/>
    <property type="project" value="TreeGrafter"/>
</dbReference>
<feature type="compositionally biased region" description="Polar residues" evidence="17">
    <location>
        <begin position="21"/>
        <end position="54"/>
    </location>
</feature>
<dbReference type="FunFam" id="3.30.40.10:FF:000060">
    <property type="entry name" value="ubiquitin conjugation factor E4 B"/>
    <property type="match status" value="1"/>
</dbReference>
<keyword evidence="7" id="KW-0963">Cytoplasm</keyword>
<evidence type="ECO:0000256" key="7">
    <source>
        <dbReference type="ARBA" id="ARBA00022490"/>
    </source>
</evidence>
<dbReference type="AlphaFoldDB" id="T1ISF9"/>
<dbReference type="CDD" id="cd16658">
    <property type="entry name" value="RING-Ubox_UBE4B"/>
    <property type="match status" value="1"/>
</dbReference>
<dbReference type="Pfam" id="PF10408">
    <property type="entry name" value="Ufd2P_core"/>
    <property type="match status" value="1"/>
</dbReference>
<dbReference type="Gene3D" id="3.30.40.10">
    <property type="entry name" value="Zinc/RING finger domain, C3HC4 (zinc finger)"/>
    <property type="match status" value="1"/>
</dbReference>
<dbReference type="PANTHER" id="PTHR13931:SF2">
    <property type="entry name" value="UBIQUITIN CONJUGATION FACTOR E4 B"/>
    <property type="match status" value="1"/>
</dbReference>
<dbReference type="GO" id="GO:0005737">
    <property type="term" value="C:cytoplasm"/>
    <property type="evidence" value="ECO:0007669"/>
    <property type="project" value="UniProtKB-SubCell"/>
</dbReference>
<feature type="region of interest" description="Disordered" evidence="17">
    <location>
        <begin position="16"/>
        <end position="76"/>
    </location>
</feature>
<organism evidence="19 20">
    <name type="scientific">Strigamia maritima</name>
    <name type="common">European centipede</name>
    <name type="synonym">Geophilus maritimus</name>
    <dbReference type="NCBI Taxonomy" id="126957"/>
    <lineage>
        <taxon>Eukaryota</taxon>
        <taxon>Metazoa</taxon>
        <taxon>Ecdysozoa</taxon>
        <taxon>Arthropoda</taxon>
        <taxon>Myriapoda</taxon>
        <taxon>Chilopoda</taxon>
        <taxon>Pleurostigmophora</taxon>
        <taxon>Geophilomorpha</taxon>
        <taxon>Linotaeniidae</taxon>
        <taxon>Strigamia</taxon>
    </lineage>
</organism>
<sequence length="1163" mass="132866">MNELSQEEIRRRRLARLTGLTMPSLSASNLSQDIGSNSSTAETSGLTNQASSTSVQPAFFQQSQPQPVPQPTDQSQRETIMEIDGAQLFQHGSTESQCSEPQTMDTDTESLEKSSLFQLDVDSGIENMEVEEFDKKESLKRQRDSNNDMSEEHFYGMLSRIFLITWNKETTTDLIYLPETAEVFQKQTEDTPPYCGYKDLISQIVVEVLIMLAKSQENIFQNVLRKGQDLGVCGSPIPSLSASPSSINPSPLASPITGVSALPAFPQGLQQFQLEDCPESRMLTYLMECYSRVSIEERNAPKKTSKPPLSEILTDIRSQCVQHSILVIQGLFTSLRPPAKPSILMPYLFGQSMPRGFLHELVYFSSQNDECLKSVFWPVLQSTLQATRLCSLESDCFRQPLQVLSELCEIRCGPTGNIRPICNLMVGQSQWLPEPISQAVGREVMKLSFLGPFFSLSAFAEDDTRVVEKYFSGNTLTADNLRLINQALQHSLECGRSEAFKIFHSVLVNAETRDSAMNFVSVVLSSNEKRAQLQMDERLVASDGFMLNLLTVLQHLSVKIKLDRVDIYYPFNSMSRVQVKNETRIKCTNQEVATWMEELNSNKAHAWQEPKFPTECFFITLHCHHLSIIPACRKYQRRLRAIRDLQRVIDELAGSESQWKDLPLAARNRELIKKWKAQVKKLSKSKACADAGLLDETLLRRCLQFYSTSVSMLIKLVSPGSEKPSLPLPAVVPMPFAAYPEWYIEDVADFLLFVLQFAPQVLEDTCTPDILTFLVLFICSPTYISNPYLVAKLIEVIFVANPVIQPRSELLYHNIMTHPLAEKHLIYSLMEFYTDVESTGATSEFYDKFTIRYHVSIIFKSLWESPVHKKAIIQESNSGKQFVRFVNMLMNDTTFLLDESLESLKRIHEVQEAMENKTTWNQQARDLQQTRQRQLATDERQCRSYLTLARETVDMFHYLTKEIKDPFLRPELADRLAAMLNFNLQQLCGPKCKNLKVKNPDRYGWEPKKLLDQLTDIYLHLDSERFAQAVAADERSYKKELFIDAQMRMSKALVKSALEIVQFRGFAKRVEEILIQNRKREVDYSDAPDEFRDPLMDTVMEEPVILPSGTIMDRAIIVRHLLNSNTDPFTRQPLTMDMLSPATELKNRIDIWKKSKAIQRSSK</sequence>
<dbReference type="Pfam" id="PF04564">
    <property type="entry name" value="U-box"/>
    <property type="match status" value="1"/>
</dbReference>
<evidence type="ECO:0000256" key="14">
    <source>
        <dbReference type="ARBA" id="ARBA00072779"/>
    </source>
</evidence>
<dbReference type="GO" id="GO:0034450">
    <property type="term" value="F:ubiquitin-ubiquitin ligase activity"/>
    <property type="evidence" value="ECO:0007669"/>
    <property type="project" value="InterPro"/>
</dbReference>
<evidence type="ECO:0000256" key="5">
    <source>
        <dbReference type="ARBA" id="ARBA00007434"/>
    </source>
</evidence>
<keyword evidence="9" id="KW-0808">Transferase</keyword>
<keyword evidence="12" id="KW-0539">Nucleus</keyword>
<evidence type="ECO:0000256" key="17">
    <source>
        <dbReference type="SAM" id="MobiDB-lite"/>
    </source>
</evidence>
<evidence type="ECO:0000256" key="1">
    <source>
        <dbReference type="ARBA" id="ARBA00000900"/>
    </source>
</evidence>
<dbReference type="PhylomeDB" id="T1ISF9"/>
<keyword evidence="8" id="KW-0597">Phosphoprotein</keyword>
<feature type="compositionally biased region" description="Low complexity" evidence="17">
    <location>
        <begin position="55"/>
        <end position="65"/>
    </location>
</feature>
<keyword evidence="20" id="KW-1185">Reference proteome</keyword>
<dbReference type="GO" id="GO:0005634">
    <property type="term" value="C:nucleus"/>
    <property type="evidence" value="ECO:0007669"/>
    <property type="project" value="UniProtKB-SubCell"/>
</dbReference>
<evidence type="ECO:0000256" key="6">
    <source>
        <dbReference type="ARBA" id="ARBA00012483"/>
    </source>
</evidence>
<reference evidence="19" key="2">
    <citation type="submission" date="2015-02" db="UniProtKB">
        <authorList>
            <consortium name="EnsemblMetazoa"/>
        </authorList>
    </citation>
    <scope>IDENTIFICATION</scope>
</reference>
<comment type="similarity">
    <text evidence="5">Belongs to the ubiquitin conjugation factor E4 family.</text>
</comment>
<evidence type="ECO:0000256" key="4">
    <source>
        <dbReference type="ARBA" id="ARBA00004906"/>
    </source>
</evidence>
<name>T1ISF9_STRMM</name>
<evidence type="ECO:0000256" key="2">
    <source>
        <dbReference type="ARBA" id="ARBA00004123"/>
    </source>
</evidence>
<dbReference type="OMA" id="SNAFMTN"/>
<evidence type="ECO:0000259" key="18">
    <source>
        <dbReference type="PROSITE" id="PS51698"/>
    </source>
</evidence>
<comment type="pathway">
    <text evidence="4">Protein modification; protein ubiquitination.</text>
</comment>
<evidence type="ECO:0000256" key="11">
    <source>
        <dbReference type="ARBA" id="ARBA00022990"/>
    </source>
</evidence>
<dbReference type="HOGENOM" id="CLU_003224_2_0_1"/>
<dbReference type="InterPro" id="IPR019474">
    <property type="entry name" value="Ub_conjug_fac_E4_core"/>
</dbReference>
<evidence type="ECO:0000313" key="19">
    <source>
        <dbReference type="EnsemblMetazoa" id="SMAR004031-PA"/>
    </source>
</evidence>
<dbReference type="EnsemblMetazoa" id="SMAR004031-RA">
    <property type="protein sequence ID" value="SMAR004031-PA"/>
    <property type="gene ID" value="SMAR004031"/>
</dbReference>
<dbReference type="SMART" id="SM00504">
    <property type="entry name" value="Ubox"/>
    <property type="match status" value="1"/>
</dbReference>
<feature type="compositionally biased region" description="Polar residues" evidence="17">
    <location>
        <begin position="91"/>
        <end position="105"/>
    </location>
</feature>
<evidence type="ECO:0000256" key="16">
    <source>
        <dbReference type="ARBA" id="ARBA00083610"/>
    </source>
</evidence>
<feature type="domain" description="U-box" evidence="18">
    <location>
        <begin position="1086"/>
        <end position="1159"/>
    </location>
</feature>
<dbReference type="Proteomes" id="UP000014500">
    <property type="component" value="Unassembled WGS sequence"/>
</dbReference>
<dbReference type="EC" id="2.3.2.27" evidence="6"/>
<proteinExistence type="inferred from homology"/>
<dbReference type="PROSITE" id="PS51698">
    <property type="entry name" value="U_BOX"/>
    <property type="match status" value="1"/>
</dbReference>
<dbReference type="EMBL" id="JH431430">
    <property type="status" value="NOT_ANNOTATED_CDS"/>
    <property type="molecule type" value="Genomic_DNA"/>
</dbReference>
<dbReference type="GO" id="GO:0000151">
    <property type="term" value="C:ubiquitin ligase complex"/>
    <property type="evidence" value="ECO:0007669"/>
    <property type="project" value="InterPro"/>
</dbReference>
<evidence type="ECO:0000256" key="3">
    <source>
        <dbReference type="ARBA" id="ARBA00004496"/>
    </source>
</evidence>
<evidence type="ECO:0000256" key="15">
    <source>
        <dbReference type="ARBA" id="ARBA00081821"/>
    </source>
</evidence>
<evidence type="ECO:0000256" key="13">
    <source>
        <dbReference type="ARBA" id="ARBA00056267"/>
    </source>
</evidence>
<dbReference type="GO" id="GO:0006511">
    <property type="term" value="P:ubiquitin-dependent protein catabolic process"/>
    <property type="evidence" value="ECO:0007669"/>
    <property type="project" value="InterPro"/>
</dbReference>
<dbReference type="STRING" id="126957.T1ISF9"/>
<dbReference type="InterPro" id="IPR003613">
    <property type="entry name" value="Ubox_domain"/>
</dbReference>
<evidence type="ECO:0000256" key="9">
    <source>
        <dbReference type="ARBA" id="ARBA00022679"/>
    </source>
</evidence>
<evidence type="ECO:0000256" key="12">
    <source>
        <dbReference type="ARBA" id="ARBA00023242"/>
    </source>
</evidence>
<comment type="catalytic activity">
    <reaction evidence="1">
        <text>S-ubiquitinyl-[E2 ubiquitin-conjugating enzyme]-L-cysteine + [acceptor protein]-L-lysine = [E2 ubiquitin-conjugating enzyme]-L-cysteine + N(6)-ubiquitinyl-[acceptor protein]-L-lysine.</text>
        <dbReference type="EC" id="2.3.2.27"/>
    </reaction>
</comment>
<evidence type="ECO:0000256" key="8">
    <source>
        <dbReference type="ARBA" id="ARBA00022553"/>
    </source>
</evidence>
<dbReference type="GO" id="GO:0036503">
    <property type="term" value="P:ERAD pathway"/>
    <property type="evidence" value="ECO:0007669"/>
    <property type="project" value="InterPro"/>
</dbReference>
<comment type="function">
    <text evidence="13">Ubiquitin-protein ligase that probably functions as an E3 ligase in conjunction with specific E1 and E2 ligases. May also function as an E4 ligase mediating the assembly of polyubiquitin chains on substrates ubiquitinated by another E3 ubiquitin ligase. May regulate myosin assembly in striated muscles together with STUB1 and VCP/p97 by targeting myosin chaperone UNC45B for proteasomal degradation.</text>
</comment>
<dbReference type="PANTHER" id="PTHR13931">
    <property type="entry name" value="UBIQUITINATION FACTOR E4"/>
    <property type="match status" value="1"/>
</dbReference>
<reference evidence="20" key="1">
    <citation type="submission" date="2011-05" db="EMBL/GenBank/DDBJ databases">
        <authorList>
            <person name="Richards S.R."/>
            <person name="Qu J."/>
            <person name="Jiang H."/>
            <person name="Jhangiani S.N."/>
            <person name="Agravi P."/>
            <person name="Goodspeed R."/>
            <person name="Gross S."/>
            <person name="Mandapat C."/>
            <person name="Jackson L."/>
            <person name="Mathew T."/>
            <person name="Pu L."/>
            <person name="Thornton R."/>
            <person name="Saada N."/>
            <person name="Wilczek-Boney K.B."/>
            <person name="Lee S."/>
            <person name="Kovar C."/>
            <person name="Wu Y."/>
            <person name="Scherer S.E."/>
            <person name="Worley K.C."/>
            <person name="Muzny D.M."/>
            <person name="Gibbs R."/>
        </authorList>
    </citation>
    <scope>NUCLEOTIDE SEQUENCE</scope>
    <source>
        <strain evidence="20">Brora</strain>
    </source>
</reference>
<dbReference type="eggNOG" id="KOG2042">
    <property type="taxonomic scope" value="Eukaryota"/>
</dbReference>
<dbReference type="InterPro" id="IPR045132">
    <property type="entry name" value="UBE4"/>
</dbReference>
<comment type="subcellular location">
    <subcellularLocation>
        <location evidence="3">Cytoplasm</location>
    </subcellularLocation>
    <subcellularLocation>
        <location evidence="2">Nucleus</location>
    </subcellularLocation>
</comment>
<dbReference type="SUPFAM" id="SSF57850">
    <property type="entry name" value="RING/U-box"/>
    <property type="match status" value="1"/>
</dbReference>
<dbReference type="InterPro" id="IPR013083">
    <property type="entry name" value="Znf_RING/FYVE/PHD"/>
</dbReference>